<dbReference type="EMBL" id="MU267685">
    <property type="protein sequence ID" value="KAH7911214.1"/>
    <property type="molecule type" value="Genomic_DNA"/>
</dbReference>
<feature type="non-terminal residue" evidence="1">
    <location>
        <position position="456"/>
    </location>
</feature>
<evidence type="ECO:0000313" key="2">
    <source>
        <dbReference type="Proteomes" id="UP000790377"/>
    </source>
</evidence>
<evidence type="ECO:0000313" key="1">
    <source>
        <dbReference type="EMBL" id="KAH7911214.1"/>
    </source>
</evidence>
<gene>
    <name evidence="1" type="ORF">BJ138DRAFT_1063490</name>
</gene>
<keyword evidence="2" id="KW-1185">Reference proteome</keyword>
<sequence length="456" mass="52348">MAVVDYSGYQFVDRTEDHELEFSHSHQSDIRLADKETAVSTYKAVWRKFYEWEPGYCRQIIDTLSSTSSIVAVENRIYFENLAQNIREAHTRNQEPRQVFEITADPTFKCHPKYESCAPINKSTRDPQLGDCLQFIPYADDDRFPAEEHMDNFESFAWEEDFDPDVEEIQYETMHRLFWEHKMSFSTIDRLNILKSTQARPSEFNNAGLLWEEDQRDSLKWPGASSDRGEKSTSHVPAENDIQGRHTALLKSFCPRCLQPNCTSHAGVQSVSYGGGRPRMTCENMKLSEGEPCGEECFRSMDETFADTVHWEDEDVKTLHEFLYMVPDLFPCQLAVFCLKSCREIFVQRAVIFPEHFILGAEEDDSTSVGQRKGQKLTFADSGGKHLNIDPSQLCDHKGPCGRQSDCTCVKAKVHCQQRCRCGSGCERQRPGCNCRKLKKTCHDKHCPCYAAQVEC</sequence>
<accession>A0ACB8ACL6</accession>
<dbReference type="Proteomes" id="UP000790377">
    <property type="component" value="Unassembled WGS sequence"/>
</dbReference>
<organism evidence="1 2">
    <name type="scientific">Hygrophoropsis aurantiaca</name>
    <dbReference type="NCBI Taxonomy" id="72124"/>
    <lineage>
        <taxon>Eukaryota</taxon>
        <taxon>Fungi</taxon>
        <taxon>Dikarya</taxon>
        <taxon>Basidiomycota</taxon>
        <taxon>Agaricomycotina</taxon>
        <taxon>Agaricomycetes</taxon>
        <taxon>Agaricomycetidae</taxon>
        <taxon>Boletales</taxon>
        <taxon>Coniophorineae</taxon>
        <taxon>Hygrophoropsidaceae</taxon>
        <taxon>Hygrophoropsis</taxon>
    </lineage>
</organism>
<proteinExistence type="predicted"/>
<name>A0ACB8ACL6_9AGAM</name>
<comment type="caution">
    <text evidence="1">The sequence shown here is derived from an EMBL/GenBank/DDBJ whole genome shotgun (WGS) entry which is preliminary data.</text>
</comment>
<protein>
    <submittedName>
        <fullName evidence="1">Uncharacterized protein</fullName>
    </submittedName>
</protein>
<reference evidence="1" key="1">
    <citation type="journal article" date="2021" name="New Phytol.">
        <title>Evolutionary innovations through gain and loss of genes in the ectomycorrhizal Boletales.</title>
        <authorList>
            <person name="Wu G."/>
            <person name="Miyauchi S."/>
            <person name="Morin E."/>
            <person name="Kuo A."/>
            <person name="Drula E."/>
            <person name="Varga T."/>
            <person name="Kohler A."/>
            <person name="Feng B."/>
            <person name="Cao Y."/>
            <person name="Lipzen A."/>
            <person name="Daum C."/>
            <person name="Hundley H."/>
            <person name="Pangilinan J."/>
            <person name="Johnson J."/>
            <person name="Barry K."/>
            <person name="LaButti K."/>
            <person name="Ng V."/>
            <person name="Ahrendt S."/>
            <person name="Min B."/>
            <person name="Choi I.G."/>
            <person name="Park H."/>
            <person name="Plett J.M."/>
            <person name="Magnuson J."/>
            <person name="Spatafora J.W."/>
            <person name="Nagy L.G."/>
            <person name="Henrissat B."/>
            <person name="Grigoriev I.V."/>
            <person name="Yang Z.L."/>
            <person name="Xu J."/>
            <person name="Martin F.M."/>
        </authorList>
    </citation>
    <scope>NUCLEOTIDE SEQUENCE</scope>
    <source>
        <strain evidence="1">ATCC 28755</strain>
    </source>
</reference>